<dbReference type="PANTHER" id="PTHR13789:SF309">
    <property type="entry name" value="PUTATIVE (AFU_ORTHOLOGUE AFUA_6G14510)-RELATED"/>
    <property type="match status" value="1"/>
</dbReference>
<dbReference type="InterPro" id="IPR050493">
    <property type="entry name" value="FAD-dep_Monooxygenase_BioMet"/>
</dbReference>
<dbReference type="AlphaFoldDB" id="A0A4Q6XLB0"/>
<dbReference type="NCBIfam" id="NF005313">
    <property type="entry name" value="PRK06847.1"/>
    <property type="match status" value="1"/>
</dbReference>
<dbReference type="Gene3D" id="3.50.50.60">
    <property type="entry name" value="FAD/NAD(P)-binding domain"/>
    <property type="match status" value="1"/>
</dbReference>
<dbReference type="OrthoDB" id="5499180at2"/>
<dbReference type="EMBL" id="SGIS01000057">
    <property type="protein sequence ID" value="RZF60671.1"/>
    <property type="molecule type" value="Genomic_DNA"/>
</dbReference>
<feature type="domain" description="FAD-binding" evidence="3">
    <location>
        <begin position="9"/>
        <end position="318"/>
    </location>
</feature>
<dbReference type="InterPro" id="IPR036188">
    <property type="entry name" value="FAD/NAD-bd_sf"/>
</dbReference>
<proteinExistence type="predicted"/>
<dbReference type="InterPro" id="IPR002938">
    <property type="entry name" value="FAD-bd"/>
</dbReference>
<keyword evidence="1" id="KW-0560">Oxidoreductase</keyword>
<reference evidence="4 5" key="1">
    <citation type="submission" date="2019-02" db="EMBL/GenBank/DDBJ databases">
        <authorList>
            <person name="Li Y."/>
        </authorList>
    </citation>
    <scope>NUCLEOTIDE SEQUENCE [LARGE SCALE GENOMIC DNA]</scope>
    <source>
        <strain evidence="4 5">3-7</strain>
    </source>
</reference>
<keyword evidence="5" id="KW-1185">Reference proteome</keyword>
<gene>
    <name evidence="4" type="ORF">EWE75_21915</name>
</gene>
<evidence type="ECO:0000256" key="1">
    <source>
        <dbReference type="ARBA" id="ARBA00023002"/>
    </source>
</evidence>
<sequence length="375" mass="40602">MRVVSQQRILVVGGGITGMAAAIALAQNGHAVDLIEEDSDWKALGAGLTVLGSTLRALSHLGIVEEVLAQGYFAFGNDIYHASGRKLFEREGMQMPDCSLPNAGGILRPVLHRILQARVRDLGIEVALGLTYRDFFHDDEGVNFTFSDGSSEQYDFAVVAEGLNSRMRGVLFPDAPKPTFTGQGCWRLLHPRPDTIPRSAFYVGGHVTVGTVPVSDAEMYVWVLEHVPDNPWIAPEDQPTRLRSLIADFGGEVGNLRDSIGPESSIVYRPLEALLLPAPWHSGRILMMGDSVHATSPHLASGAGAGVEDGVVLAEELERADSIPVLFDAFMARRFDRCRLVVEGSIEIGEAEMAGESSRINELMTKAQAALAMPF</sequence>
<organism evidence="4 5">
    <name type="scientific">Sphingomonas populi</name>
    <dbReference type="NCBI Taxonomy" id="2484750"/>
    <lineage>
        <taxon>Bacteria</taxon>
        <taxon>Pseudomonadati</taxon>
        <taxon>Pseudomonadota</taxon>
        <taxon>Alphaproteobacteria</taxon>
        <taxon>Sphingomonadales</taxon>
        <taxon>Sphingomonadaceae</taxon>
        <taxon>Sphingomonas</taxon>
    </lineage>
</organism>
<dbReference type="PRINTS" id="PR00420">
    <property type="entry name" value="RNGMNOXGNASE"/>
</dbReference>
<name>A0A4Q6XLB0_9SPHN</name>
<protein>
    <submittedName>
        <fullName evidence="4">FAD-dependent oxidoreductase</fullName>
    </submittedName>
</protein>
<comment type="caution">
    <text evidence="4">The sequence shown here is derived from an EMBL/GenBank/DDBJ whole genome shotgun (WGS) entry which is preliminary data.</text>
</comment>
<keyword evidence="2" id="KW-0503">Monooxygenase</keyword>
<dbReference type="PANTHER" id="PTHR13789">
    <property type="entry name" value="MONOOXYGENASE"/>
    <property type="match status" value="1"/>
</dbReference>
<dbReference type="Pfam" id="PF01494">
    <property type="entry name" value="FAD_binding_3"/>
    <property type="match status" value="1"/>
</dbReference>
<evidence type="ECO:0000256" key="2">
    <source>
        <dbReference type="ARBA" id="ARBA00023033"/>
    </source>
</evidence>
<evidence type="ECO:0000313" key="5">
    <source>
        <dbReference type="Proteomes" id="UP000292085"/>
    </source>
</evidence>
<dbReference type="Proteomes" id="UP000292085">
    <property type="component" value="Unassembled WGS sequence"/>
</dbReference>
<dbReference type="GO" id="GO:0004497">
    <property type="term" value="F:monooxygenase activity"/>
    <property type="evidence" value="ECO:0007669"/>
    <property type="project" value="UniProtKB-KW"/>
</dbReference>
<accession>A0A4Q6XLB0</accession>
<evidence type="ECO:0000259" key="3">
    <source>
        <dbReference type="Pfam" id="PF01494"/>
    </source>
</evidence>
<dbReference type="GO" id="GO:0071949">
    <property type="term" value="F:FAD binding"/>
    <property type="evidence" value="ECO:0007669"/>
    <property type="project" value="InterPro"/>
</dbReference>
<evidence type="ECO:0000313" key="4">
    <source>
        <dbReference type="EMBL" id="RZF60671.1"/>
    </source>
</evidence>
<dbReference type="SUPFAM" id="SSF51905">
    <property type="entry name" value="FAD/NAD(P)-binding domain"/>
    <property type="match status" value="1"/>
</dbReference>